<sequence>FSDSSKIKFSYPRTVEELLQQVASLHEPTNTSPTPPSLIIVDRLESFLSGPGGGSHSGFHPVEQSCAAHLAALLCDTAAFLTQVLEQRGSSSAPCRIIASFLSEVNIGHTGGDPSATDPILDVLNRYFQVLRKKEFQCPFINTSLLPT</sequence>
<reference evidence="1" key="1">
    <citation type="submission" date="2025-08" db="UniProtKB">
        <authorList>
            <consortium name="Ensembl"/>
        </authorList>
    </citation>
    <scope>IDENTIFICATION</scope>
</reference>
<accession>A0A3Q0S2N1</accession>
<dbReference type="Ensembl" id="ENSACIT00000015136.1">
    <property type="protein sequence ID" value="ENSACIP00000014740.1"/>
    <property type="gene ID" value="ENSACIG00000011455.1"/>
</dbReference>
<dbReference type="GO" id="GO:0003697">
    <property type="term" value="F:single-stranded DNA binding"/>
    <property type="evidence" value="ECO:0007669"/>
    <property type="project" value="TreeGrafter"/>
</dbReference>
<organism evidence="1 2">
    <name type="scientific">Amphilophus citrinellus</name>
    <name type="common">Midas cichlid</name>
    <name type="synonym">Cichlasoma citrinellum</name>
    <dbReference type="NCBI Taxonomy" id="61819"/>
    <lineage>
        <taxon>Eukaryota</taxon>
        <taxon>Metazoa</taxon>
        <taxon>Chordata</taxon>
        <taxon>Craniata</taxon>
        <taxon>Vertebrata</taxon>
        <taxon>Euteleostomi</taxon>
        <taxon>Actinopterygii</taxon>
        <taxon>Neopterygii</taxon>
        <taxon>Teleostei</taxon>
        <taxon>Neoteleostei</taxon>
        <taxon>Acanthomorphata</taxon>
        <taxon>Ovalentaria</taxon>
        <taxon>Cichlomorphae</taxon>
        <taxon>Cichliformes</taxon>
        <taxon>Cichlidae</taxon>
        <taxon>New World cichlids</taxon>
        <taxon>Cichlasomatinae</taxon>
        <taxon>Heroini</taxon>
        <taxon>Amphilophus</taxon>
    </lineage>
</organism>
<keyword evidence="2" id="KW-1185">Reference proteome</keyword>
<evidence type="ECO:0000313" key="1">
    <source>
        <dbReference type="Ensembl" id="ENSACIP00000014740.1"/>
    </source>
</evidence>
<dbReference type="Proteomes" id="UP000261340">
    <property type="component" value="Unplaced"/>
</dbReference>
<dbReference type="AlphaFoldDB" id="A0A3Q0S2N1"/>
<reference evidence="1" key="2">
    <citation type="submission" date="2025-09" db="UniProtKB">
        <authorList>
            <consortium name="Ensembl"/>
        </authorList>
    </citation>
    <scope>IDENTIFICATION</scope>
</reference>
<dbReference type="PANTHER" id="PTHR28653">
    <property type="match status" value="1"/>
</dbReference>
<protein>
    <recommendedName>
        <fullName evidence="3">SWIM-type zinc finger 7 associated protein 1</fullName>
    </recommendedName>
</protein>
<proteinExistence type="predicted"/>
<dbReference type="PANTHER" id="PTHR28653:SF1">
    <property type="entry name" value="ATPASE SWSAP1"/>
    <property type="match status" value="1"/>
</dbReference>
<evidence type="ECO:0008006" key="3">
    <source>
        <dbReference type="Google" id="ProtNLM"/>
    </source>
</evidence>
<dbReference type="GO" id="GO:0097196">
    <property type="term" value="C:Shu complex"/>
    <property type="evidence" value="ECO:0007669"/>
    <property type="project" value="TreeGrafter"/>
</dbReference>
<dbReference type="GO" id="GO:0000724">
    <property type="term" value="P:double-strand break repair via homologous recombination"/>
    <property type="evidence" value="ECO:0007669"/>
    <property type="project" value="TreeGrafter"/>
</dbReference>
<dbReference type="OMA" id="FCYPRTL"/>
<name>A0A3Q0S2N1_AMPCI</name>
<dbReference type="GeneTree" id="ENSGT00940000177903"/>
<dbReference type="STRING" id="61819.ENSACIP00000014740"/>
<evidence type="ECO:0000313" key="2">
    <source>
        <dbReference type="Proteomes" id="UP000261340"/>
    </source>
</evidence>